<name>A0ABV3DA55_9ACTN</name>
<accession>A0ABV3DA55</accession>
<comment type="caution">
    <text evidence="2">The sequence shown here is derived from an EMBL/GenBank/DDBJ whole genome shotgun (WGS) entry which is preliminary data.</text>
</comment>
<dbReference type="Proteomes" id="UP001551482">
    <property type="component" value="Unassembled WGS sequence"/>
</dbReference>
<reference evidence="2 3" key="1">
    <citation type="submission" date="2024-06" db="EMBL/GenBank/DDBJ databases">
        <title>The Natural Products Discovery Center: Release of the First 8490 Sequenced Strains for Exploring Actinobacteria Biosynthetic Diversity.</title>
        <authorList>
            <person name="Kalkreuter E."/>
            <person name="Kautsar S.A."/>
            <person name="Yang D."/>
            <person name="Bader C.D."/>
            <person name="Teijaro C.N."/>
            <person name="Fluegel L."/>
            <person name="Davis C.M."/>
            <person name="Simpson J.R."/>
            <person name="Lauterbach L."/>
            <person name="Steele A.D."/>
            <person name="Gui C."/>
            <person name="Meng S."/>
            <person name="Li G."/>
            <person name="Viehrig K."/>
            <person name="Ye F."/>
            <person name="Su P."/>
            <person name="Kiefer A.F."/>
            <person name="Nichols A."/>
            <person name="Cepeda A.J."/>
            <person name="Yan W."/>
            <person name="Fan B."/>
            <person name="Jiang Y."/>
            <person name="Adhikari A."/>
            <person name="Zheng C.-J."/>
            <person name="Schuster L."/>
            <person name="Cowan T.M."/>
            <person name="Smanski M.J."/>
            <person name="Chevrette M.G."/>
            <person name="De Carvalho L.P.S."/>
            <person name="Shen B."/>
        </authorList>
    </citation>
    <scope>NUCLEOTIDE SEQUENCE [LARGE SCALE GENOMIC DNA]</scope>
    <source>
        <strain evidence="2 3">NPDC048946</strain>
    </source>
</reference>
<organism evidence="2 3">
    <name type="scientific">Streptodolium elevatio</name>
    <dbReference type="NCBI Taxonomy" id="3157996"/>
    <lineage>
        <taxon>Bacteria</taxon>
        <taxon>Bacillati</taxon>
        <taxon>Actinomycetota</taxon>
        <taxon>Actinomycetes</taxon>
        <taxon>Kitasatosporales</taxon>
        <taxon>Streptomycetaceae</taxon>
        <taxon>Streptodolium</taxon>
    </lineage>
</organism>
<evidence type="ECO:0000313" key="2">
    <source>
        <dbReference type="EMBL" id="MEU8132611.1"/>
    </source>
</evidence>
<sequence>MIGGIFEELFSPGRKHTNDEHNRLALARDDDHEQGGPGPIDLDKGVVVIRRTVPAAAPAAAPAGGDGKEAAADGSAQPGDGS</sequence>
<keyword evidence="3" id="KW-1185">Reference proteome</keyword>
<dbReference type="Pfam" id="PF19690">
    <property type="entry name" value="DUF6191"/>
    <property type="match status" value="1"/>
</dbReference>
<gene>
    <name evidence="2" type="ORF">AB0C36_03795</name>
</gene>
<dbReference type="EMBL" id="JBEZFP010000006">
    <property type="protein sequence ID" value="MEU8132611.1"/>
    <property type="molecule type" value="Genomic_DNA"/>
</dbReference>
<proteinExistence type="predicted"/>
<evidence type="ECO:0000256" key="1">
    <source>
        <dbReference type="SAM" id="MobiDB-lite"/>
    </source>
</evidence>
<protein>
    <submittedName>
        <fullName evidence="2">DUF6191 domain-containing protein</fullName>
    </submittedName>
</protein>
<dbReference type="InterPro" id="IPR045684">
    <property type="entry name" value="DUF6191"/>
</dbReference>
<evidence type="ECO:0000313" key="3">
    <source>
        <dbReference type="Proteomes" id="UP001551482"/>
    </source>
</evidence>
<feature type="region of interest" description="Disordered" evidence="1">
    <location>
        <begin position="55"/>
        <end position="82"/>
    </location>
</feature>
<dbReference type="RefSeq" id="WP_358348708.1">
    <property type="nucleotide sequence ID" value="NZ_JBEZFP010000006.1"/>
</dbReference>